<gene>
    <name evidence="1" type="ORF">POL67_16580</name>
</gene>
<sequence length="211" mass="22765">MITCSVYGSCRSSFAVGIRPPSTRSSSSCRRSVTFGFVASAYQANVTVRAVVSCPAKNVVIDSSRSKLSDIAWPVSSSRAFISRERRSSGHCASSVPRRCTMSARIERCTISRAARYLRFFEVGSHMGSVGPAIGSLTNESIVSTASFIWWIDSIVSVLNIAFRMMEAVTLVISSAISTSVPLLASASQRSKRRAPSRIISSAYAWTPFGV</sequence>
<evidence type="ECO:0000313" key="2">
    <source>
        <dbReference type="Proteomes" id="UP001221411"/>
    </source>
</evidence>
<dbReference type="EMBL" id="JAQNDO010000001">
    <property type="protein sequence ID" value="MDC0742967.1"/>
    <property type="molecule type" value="Genomic_DNA"/>
</dbReference>
<reference evidence="1 2" key="1">
    <citation type="submission" date="2022-11" db="EMBL/GenBank/DDBJ databases">
        <title>Minimal conservation of predation-associated metabolite biosynthetic gene clusters underscores biosynthetic potential of Myxococcota including descriptions for ten novel species: Archangium lansinium sp. nov., Myxococcus landrumus sp. nov., Nannocystis bai.</title>
        <authorList>
            <person name="Ahearne A."/>
            <person name="Stevens C."/>
            <person name="Dowd S."/>
        </authorList>
    </citation>
    <scope>NUCLEOTIDE SEQUENCE [LARGE SCALE GENOMIC DNA]</scope>
    <source>
        <strain evidence="1 2">RJM3</strain>
    </source>
</reference>
<evidence type="ECO:0000313" key="1">
    <source>
        <dbReference type="EMBL" id="MDC0742967.1"/>
    </source>
</evidence>
<protein>
    <submittedName>
        <fullName evidence="1">Uncharacterized protein</fullName>
    </submittedName>
</protein>
<organism evidence="1 2">
    <name type="scientific">Polyangium mundeleinium</name>
    <dbReference type="NCBI Taxonomy" id="2995306"/>
    <lineage>
        <taxon>Bacteria</taxon>
        <taxon>Pseudomonadati</taxon>
        <taxon>Myxococcota</taxon>
        <taxon>Polyangia</taxon>
        <taxon>Polyangiales</taxon>
        <taxon>Polyangiaceae</taxon>
        <taxon>Polyangium</taxon>
    </lineage>
</organism>
<comment type="caution">
    <text evidence="1">The sequence shown here is derived from an EMBL/GenBank/DDBJ whole genome shotgun (WGS) entry which is preliminary data.</text>
</comment>
<accession>A0ABT5EM88</accession>
<name>A0ABT5EM88_9BACT</name>
<dbReference type="Proteomes" id="UP001221411">
    <property type="component" value="Unassembled WGS sequence"/>
</dbReference>
<proteinExistence type="predicted"/>
<keyword evidence="2" id="KW-1185">Reference proteome</keyword>